<dbReference type="PANTHER" id="PTHR42037:SF1">
    <property type="match status" value="1"/>
</dbReference>
<organism evidence="2 3">
    <name type="scientific">Colletotrichum lupini</name>
    <dbReference type="NCBI Taxonomy" id="145971"/>
    <lineage>
        <taxon>Eukaryota</taxon>
        <taxon>Fungi</taxon>
        <taxon>Dikarya</taxon>
        <taxon>Ascomycota</taxon>
        <taxon>Pezizomycotina</taxon>
        <taxon>Sordariomycetes</taxon>
        <taxon>Hypocreomycetidae</taxon>
        <taxon>Glomerellales</taxon>
        <taxon>Glomerellaceae</taxon>
        <taxon>Colletotrichum</taxon>
        <taxon>Colletotrichum acutatum species complex</taxon>
    </lineage>
</organism>
<dbReference type="AlphaFoldDB" id="A0A9Q8T0Z0"/>
<feature type="region of interest" description="Disordered" evidence="1">
    <location>
        <begin position="479"/>
        <end position="518"/>
    </location>
</feature>
<sequence length="518" mass="58388">MILIVPHSTTPFSGSQLSTQEEKSRKMALTPRMEPYARLRYRLYEALLLLSIIRPIVGPHVVSQLGTYTTQDVQRRFFKNLAFLCDYRKGGRTATAIAVENRYDCYVFWVASNEGAGDKVVGFLEDVLKTLRVFCEPINELDRATAEVALVVRCTAFASDRLRQEARILRNSARKCRLSLEDSDEEIDARVVKWLRQFESMSSHATLCRTAYRSRNDEEMRRIEQLGQDTENDLRPEKLVEAFRTVRHMIGRLAARIRSINQLLDDCNRMEVLLKVYQVAAVQRPISAPVPESDAHTTLPRILNRILPETDVQHGSCLDVLQRLETQVKIEDQIQDKFKEGALQPCVHAEVQMLHHFYDSGRRYFSNDRYVACSKPACKVYPNWGMVNLVGGKQDPGWINQRKIINDVIGDLKAMVIDRLGELHATTMQRPDSFTEITASLVDESEFGSETEGADDSDAGPSSEVFSLDSAIGILDLSTESQGAVQMEHRSGDIGNLDNGNTLQDNEGEDDDGGGAQL</sequence>
<dbReference type="KEGG" id="clup:CLUP02_12695"/>
<dbReference type="InterPro" id="IPR027796">
    <property type="entry name" value="OTT_1508_deam-like"/>
</dbReference>
<dbReference type="Proteomes" id="UP000830671">
    <property type="component" value="Chromosome 6"/>
</dbReference>
<dbReference type="RefSeq" id="XP_049148804.1">
    <property type="nucleotide sequence ID" value="XM_049291658.1"/>
</dbReference>
<evidence type="ECO:0000313" key="3">
    <source>
        <dbReference type="Proteomes" id="UP000830671"/>
    </source>
</evidence>
<reference evidence="2" key="1">
    <citation type="journal article" date="2021" name="Mol. Plant Microbe Interact.">
        <title>Complete Genome Sequence of the Plant-Pathogenic Fungus Colletotrichum lupini.</title>
        <authorList>
            <person name="Baroncelli R."/>
            <person name="Pensec F."/>
            <person name="Da Lio D."/>
            <person name="Boufleur T."/>
            <person name="Vicente I."/>
            <person name="Sarrocco S."/>
            <person name="Picot A."/>
            <person name="Baraldi E."/>
            <person name="Sukno S."/>
            <person name="Thon M."/>
            <person name="Le Floch G."/>
        </authorList>
    </citation>
    <scope>NUCLEOTIDE SEQUENCE</scope>
    <source>
        <strain evidence="2">IMI 504893</strain>
    </source>
</reference>
<protein>
    <submittedName>
        <fullName evidence="2">Uncharacterized protein</fullName>
    </submittedName>
</protein>
<dbReference type="Pfam" id="PF14441">
    <property type="entry name" value="OTT_1508_deam"/>
    <property type="match status" value="1"/>
</dbReference>
<feature type="compositionally biased region" description="Acidic residues" evidence="1">
    <location>
        <begin position="506"/>
        <end position="518"/>
    </location>
</feature>
<proteinExistence type="predicted"/>
<evidence type="ECO:0000313" key="2">
    <source>
        <dbReference type="EMBL" id="UQC87193.1"/>
    </source>
</evidence>
<evidence type="ECO:0000256" key="1">
    <source>
        <dbReference type="SAM" id="MobiDB-lite"/>
    </source>
</evidence>
<dbReference type="GeneID" id="73346668"/>
<dbReference type="PANTHER" id="PTHR42037">
    <property type="match status" value="1"/>
</dbReference>
<accession>A0A9Q8T0Z0</accession>
<keyword evidence="3" id="KW-1185">Reference proteome</keyword>
<gene>
    <name evidence="2" type="ORF">CLUP02_12695</name>
</gene>
<name>A0A9Q8T0Z0_9PEZI</name>
<dbReference type="EMBL" id="CP019478">
    <property type="protein sequence ID" value="UQC87193.1"/>
    <property type="molecule type" value="Genomic_DNA"/>
</dbReference>